<feature type="domain" description="C2H2-type" evidence="14">
    <location>
        <begin position="390"/>
        <end position="417"/>
    </location>
</feature>
<evidence type="ECO:0000256" key="2">
    <source>
        <dbReference type="ARBA" id="ARBA00006991"/>
    </source>
</evidence>
<dbReference type="PROSITE" id="PS51915">
    <property type="entry name" value="ZAD"/>
    <property type="match status" value="1"/>
</dbReference>
<dbReference type="PANTHER" id="PTHR24390:SF159">
    <property type="entry name" value="GROWTH FACTOR INDEPENDENT 1 TRANSCRIPTIONAL REPRESSOR"/>
    <property type="match status" value="1"/>
</dbReference>
<dbReference type="SUPFAM" id="SSF57667">
    <property type="entry name" value="beta-beta-alpha zinc fingers"/>
    <property type="match status" value="2"/>
</dbReference>
<feature type="domain" description="C2H2-type" evidence="14">
    <location>
        <begin position="362"/>
        <end position="389"/>
    </location>
</feature>
<dbReference type="GO" id="GO:0005634">
    <property type="term" value="C:nucleus"/>
    <property type="evidence" value="ECO:0007669"/>
    <property type="project" value="UniProtKB-SubCell"/>
</dbReference>
<feature type="binding site" evidence="12">
    <location>
        <position position="73"/>
    </location>
    <ligand>
        <name>Zn(2+)</name>
        <dbReference type="ChEBI" id="CHEBI:29105"/>
    </ligand>
</feature>
<dbReference type="AlphaFoldDB" id="A0A1B0AVF0"/>
<evidence type="ECO:0000256" key="6">
    <source>
        <dbReference type="ARBA" id="ARBA00022833"/>
    </source>
</evidence>
<feature type="binding site" evidence="12">
    <location>
        <position position="21"/>
    </location>
    <ligand>
        <name>Zn(2+)</name>
        <dbReference type="ChEBI" id="CHEBI:29105"/>
    </ligand>
</feature>
<dbReference type="FunFam" id="3.30.160.60:FF:000090">
    <property type="entry name" value="Odd-skipped-related transciption factor 2"/>
    <property type="match status" value="1"/>
</dbReference>
<dbReference type="EMBL" id="JXJN01004226">
    <property type="status" value="NOT_ANNOTATED_CDS"/>
    <property type="molecule type" value="Genomic_DNA"/>
</dbReference>
<evidence type="ECO:0000256" key="8">
    <source>
        <dbReference type="ARBA" id="ARBA00023125"/>
    </source>
</evidence>
<keyword evidence="9" id="KW-0804">Transcription</keyword>
<dbReference type="Pfam" id="PF00096">
    <property type="entry name" value="zf-C2H2"/>
    <property type="match status" value="2"/>
</dbReference>
<feature type="region of interest" description="Disordered" evidence="13">
    <location>
        <begin position="197"/>
        <end position="230"/>
    </location>
</feature>
<dbReference type="InterPro" id="IPR013087">
    <property type="entry name" value="Znf_C2H2_type"/>
</dbReference>
<evidence type="ECO:0000313" key="17">
    <source>
        <dbReference type="Proteomes" id="UP000092460"/>
    </source>
</evidence>
<feature type="binding site" evidence="12">
    <location>
        <position position="18"/>
    </location>
    <ligand>
        <name>Zn(2+)</name>
        <dbReference type="ChEBI" id="CHEBI:29105"/>
    </ligand>
</feature>
<feature type="region of interest" description="Disordered" evidence="13">
    <location>
        <begin position="337"/>
        <end position="356"/>
    </location>
</feature>
<evidence type="ECO:0000259" key="15">
    <source>
        <dbReference type="PROSITE" id="PS51915"/>
    </source>
</evidence>
<dbReference type="PANTHER" id="PTHR24390">
    <property type="entry name" value="ZINC FINGER PROTEIN"/>
    <property type="match status" value="1"/>
</dbReference>
<keyword evidence="5 11" id="KW-0863">Zinc-finger</keyword>
<evidence type="ECO:0000313" key="16">
    <source>
        <dbReference type="EnsemblMetazoa" id="GPPI009971-PA"/>
    </source>
</evidence>
<dbReference type="GO" id="GO:0003700">
    <property type="term" value="F:DNA-binding transcription factor activity"/>
    <property type="evidence" value="ECO:0007669"/>
    <property type="project" value="TreeGrafter"/>
</dbReference>
<feature type="domain" description="C2H2-type" evidence="14">
    <location>
        <begin position="446"/>
        <end position="473"/>
    </location>
</feature>
<evidence type="ECO:0000256" key="7">
    <source>
        <dbReference type="ARBA" id="ARBA00023015"/>
    </source>
</evidence>
<dbReference type="VEuPathDB" id="VectorBase:GPPI009971"/>
<keyword evidence="3 12" id="KW-0479">Metal-binding</keyword>
<evidence type="ECO:0000256" key="1">
    <source>
        <dbReference type="ARBA" id="ARBA00004123"/>
    </source>
</evidence>
<dbReference type="Pfam" id="PF13912">
    <property type="entry name" value="zf-C2H2_6"/>
    <property type="match status" value="1"/>
</dbReference>
<reference evidence="17" key="1">
    <citation type="submission" date="2015-01" db="EMBL/GenBank/DDBJ databases">
        <authorList>
            <person name="Aksoy S."/>
            <person name="Warren W."/>
            <person name="Wilson R.K."/>
        </authorList>
    </citation>
    <scope>NUCLEOTIDE SEQUENCE [LARGE SCALE GENOMIC DNA]</scope>
    <source>
        <strain evidence="17">IAEA</strain>
    </source>
</reference>
<dbReference type="SMART" id="SM00868">
    <property type="entry name" value="zf-AD"/>
    <property type="match status" value="1"/>
</dbReference>
<dbReference type="Pfam" id="PF07776">
    <property type="entry name" value="zf-AD"/>
    <property type="match status" value="1"/>
</dbReference>
<dbReference type="InterPro" id="IPR012934">
    <property type="entry name" value="Znf_AD"/>
</dbReference>
<dbReference type="InterPro" id="IPR036236">
    <property type="entry name" value="Znf_C2H2_sf"/>
</dbReference>
<dbReference type="EMBL" id="JXJN01004227">
    <property type="status" value="NOT_ANNOTATED_CDS"/>
    <property type="molecule type" value="Genomic_DNA"/>
</dbReference>
<reference evidence="16" key="2">
    <citation type="submission" date="2020-05" db="UniProtKB">
        <authorList>
            <consortium name="EnsemblMetazoa"/>
        </authorList>
    </citation>
    <scope>IDENTIFICATION</scope>
    <source>
        <strain evidence="16">IAEA</strain>
    </source>
</reference>
<accession>A0A1B0AVF0</accession>
<evidence type="ECO:0000256" key="3">
    <source>
        <dbReference type="ARBA" id="ARBA00022723"/>
    </source>
</evidence>
<evidence type="ECO:0000256" key="9">
    <source>
        <dbReference type="ARBA" id="ARBA00023163"/>
    </source>
</evidence>
<dbReference type="Pfam" id="PF11708">
    <property type="entry name" value="Slu7"/>
    <property type="match status" value="1"/>
</dbReference>
<dbReference type="Gene3D" id="3.30.160.60">
    <property type="entry name" value="Classic Zinc Finger"/>
    <property type="match status" value="5"/>
</dbReference>
<keyword evidence="6 12" id="KW-0862">Zinc</keyword>
<name>A0A1B0AVF0_9MUSC</name>
<organism evidence="16 17">
    <name type="scientific">Glossina palpalis gambiensis</name>
    <dbReference type="NCBI Taxonomy" id="67801"/>
    <lineage>
        <taxon>Eukaryota</taxon>
        <taxon>Metazoa</taxon>
        <taxon>Ecdysozoa</taxon>
        <taxon>Arthropoda</taxon>
        <taxon>Hexapoda</taxon>
        <taxon>Insecta</taxon>
        <taxon>Pterygota</taxon>
        <taxon>Neoptera</taxon>
        <taxon>Endopterygota</taxon>
        <taxon>Diptera</taxon>
        <taxon>Brachycera</taxon>
        <taxon>Muscomorpha</taxon>
        <taxon>Hippoboscoidea</taxon>
        <taxon>Glossinidae</taxon>
        <taxon>Glossina</taxon>
    </lineage>
</organism>
<feature type="binding site" evidence="12">
    <location>
        <position position="70"/>
    </location>
    <ligand>
        <name>Zn(2+)</name>
        <dbReference type="ChEBI" id="CHEBI:29105"/>
    </ligand>
</feature>
<dbReference type="PROSITE" id="PS50157">
    <property type="entry name" value="ZINC_FINGER_C2H2_2"/>
    <property type="match status" value="6"/>
</dbReference>
<comment type="subcellular location">
    <subcellularLocation>
        <location evidence="1">Nucleus</location>
    </subcellularLocation>
</comment>
<evidence type="ECO:0000256" key="11">
    <source>
        <dbReference type="PROSITE-ProRule" id="PRU00042"/>
    </source>
</evidence>
<dbReference type="STRING" id="67801.A0A1B0AVF0"/>
<feature type="compositionally biased region" description="Basic and acidic residues" evidence="13">
    <location>
        <begin position="341"/>
        <end position="350"/>
    </location>
</feature>
<comment type="similarity">
    <text evidence="2">Belongs to the krueppel C2H2-type zinc-finger protein family.</text>
</comment>
<proteinExistence type="inferred from homology"/>
<keyword evidence="10" id="KW-0539">Nucleus</keyword>
<feature type="compositionally biased region" description="Basic and acidic residues" evidence="13">
    <location>
        <begin position="212"/>
        <end position="230"/>
    </location>
</feature>
<evidence type="ECO:0000256" key="5">
    <source>
        <dbReference type="ARBA" id="ARBA00022771"/>
    </source>
</evidence>
<dbReference type="InterPro" id="IPR021715">
    <property type="entry name" value="Slu7_dom"/>
</dbReference>
<dbReference type="PROSITE" id="PS00028">
    <property type="entry name" value="ZINC_FINGER_C2H2_1"/>
    <property type="match status" value="6"/>
</dbReference>
<dbReference type="SMART" id="SM00355">
    <property type="entry name" value="ZnF_C2H2"/>
    <property type="match status" value="7"/>
</dbReference>
<keyword evidence="4" id="KW-0677">Repeat</keyword>
<dbReference type="FunFam" id="3.30.160.60:FF:000213">
    <property type="entry name" value="Zinc finger protein 624"/>
    <property type="match status" value="1"/>
</dbReference>
<feature type="domain" description="C2H2-type" evidence="14">
    <location>
        <begin position="245"/>
        <end position="273"/>
    </location>
</feature>
<dbReference type="Proteomes" id="UP000092460">
    <property type="component" value="Unassembled WGS sequence"/>
</dbReference>
<dbReference type="GO" id="GO:0000978">
    <property type="term" value="F:RNA polymerase II cis-regulatory region sequence-specific DNA binding"/>
    <property type="evidence" value="ECO:0007669"/>
    <property type="project" value="TreeGrafter"/>
</dbReference>
<evidence type="ECO:0000256" key="4">
    <source>
        <dbReference type="ARBA" id="ARBA00022737"/>
    </source>
</evidence>
<feature type="domain" description="ZAD" evidence="15">
    <location>
        <begin position="16"/>
        <end position="97"/>
    </location>
</feature>
<feature type="domain" description="C2H2-type" evidence="14">
    <location>
        <begin position="317"/>
        <end position="345"/>
    </location>
</feature>
<keyword evidence="8" id="KW-0238">DNA-binding</keyword>
<evidence type="ECO:0000256" key="12">
    <source>
        <dbReference type="PROSITE-ProRule" id="PRU01263"/>
    </source>
</evidence>
<dbReference type="FunFam" id="3.30.160.60:FF:001480">
    <property type="entry name" value="Si:cabz01071911.3"/>
    <property type="match status" value="1"/>
</dbReference>
<dbReference type="GO" id="GO:0008270">
    <property type="term" value="F:zinc ion binding"/>
    <property type="evidence" value="ECO:0007669"/>
    <property type="project" value="UniProtKB-UniRule"/>
</dbReference>
<dbReference type="EnsemblMetazoa" id="GPPI009971-RA">
    <property type="protein sequence ID" value="GPPI009971-PA"/>
    <property type="gene ID" value="GPPI009971"/>
</dbReference>
<evidence type="ECO:0000256" key="13">
    <source>
        <dbReference type="SAM" id="MobiDB-lite"/>
    </source>
</evidence>
<feature type="domain" description="C2H2-type" evidence="14">
    <location>
        <begin position="418"/>
        <end position="445"/>
    </location>
</feature>
<keyword evidence="17" id="KW-1185">Reference proteome</keyword>
<protein>
    <recommendedName>
        <fullName evidence="18">Protein krueppel</fullName>
    </recommendedName>
</protein>
<evidence type="ECO:0000256" key="10">
    <source>
        <dbReference type="ARBA" id="ARBA00023242"/>
    </source>
</evidence>
<dbReference type="GO" id="GO:0006357">
    <property type="term" value="P:regulation of transcription by RNA polymerase II"/>
    <property type="evidence" value="ECO:0007669"/>
    <property type="project" value="TreeGrafter"/>
</dbReference>
<evidence type="ECO:0008006" key="18">
    <source>
        <dbReference type="Google" id="ProtNLM"/>
    </source>
</evidence>
<keyword evidence="7" id="KW-0805">Transcription regulation</keyword>
<evidence type="ECO:0000259" key="14">
    <source>
        <dbReference type="PROSITE" id="PS50157"/>
    </source>
</evidence>
<sequence length="590" mass="69371">MELLSLPSTQPKQIHHKCRTCIKAKISRYSLYQRISLETGLSKTYGELLSNLLRSNPSLEEETLMPQRLCIKCANLLKNIYVFLLEAEKLHEIYLNQARNLKTVVKNEDCLQEPPIDLPQETEIIVDIKSERQLSKSPSHFDSLSEKTKQEQLIENVKEEIDKNDEYYLNDVGPPGSYEYAQSDVILRLDYDEDTKSSNGLEEHFSQSTSDETYKEKEKHIKPTDEDNNKEIKDNRSAFQQHLAVRCELCDKIYKNSKTLAAHKFYTHMNDEEKLRCALCGFKTSRIACLKIHMTTIHGPEYAERYIKPKNERVRNFECYLCSRKYCRKEDLQKHVKKKHSNDSKTEKQRSQNRVAKSKDFHLCNFCGQSFTTHSSLRMHSRKHTGERPYKCDLCEKAFMRQQDMKLHRVIHSDEKPHQCFECGKSFKRPDKLRTHMRVHSELRPYKCTECDKSFKYASVLRTHMHIHTGQKPFSFVHDEHIVQDEAVNYDEKRDRWSSYDPANHREIIEEYEKVEEAKRQLKAEKLKNDDWKTPALPRDLNSFMADMSLKPEVEATLIGDVASVFKESHELVVTALRNLIKDKIRLISK</sequence>